<evidence type="ECO:0000256" key="6">
    <source>
        <dbReference type="ARBA" id="ARBA00023054"/>
    </source>
</evidence>
<evidence type="ECO:0000256" key="1">
    <source>
        <dbReference type="ARBA" id="ARBA00004230"/>
    </source>
</evidence>
<dbReference type="AlphaFoldDB" id="A0A8E0S0K8"/>
<evidence type="ECO:0000256" key="7">
    <source>
        <dbReference type="ARBA" id="ARBA00023069"/>
    </source>
</evidence>
<evidence type="ECO:0000259" key="11">
    <source>
        <dbReference type="Pfam" id="PF24667"/>
    </source>
</evidence>
<evidence type="ECO:0000313" key="14">
    <source>
        <dbReference type="Proteomes" id="UP000728185"/>
    </source>
</evidence>
<sequence>MPEDSNGSGQDATDNNFPNEAYEDQFAVDTEKLPDQSELPGDIDTKSKSQRDSDESFSLIESSELKTENEGILAELSPVYLPASYEKLPEVFDPSLFPSSYLENTTKESRLLDYCENFRRQYATLCPDRTRLLLAPQNECGVEKFVCTTIHPIYLSYPELYNWDGAASFVADFLQFVPLIPSTELPKRLLSPSTVISIQKGTCFDYATLLCSLLLGVGYDVYVVSGYATRECCYMDETRLLSPYRIKQEEIKRSFEETESKKYVIKQPKDLTSQYERACVAKEIHSEAECRRLEEQQAELDDEEANKPPKDPLFGLRVHAWVLVLAGKREVPEPFFIEPLTGLAHPLDTPLYLGIESLWNAHNYWVNMQDCSTGIAHLKYDLENGVNWEYVLPSGSLRPKPGPGDGEFGRSHVSDLSDLTYEGLNVQSTLNFELVSQDSSQSSHVAPPPPVPLPNSSGTASTRQTRPSNLVDVPKLTGPKMIASLDDKLLLMDLPPSWTTPISISQKLYELRYPGGKKMTLYRRCKVEKFAPYSEPDGLVFRLTNYSDADRTQPIDVTEQFAHRADKLLKRIYVTKTKQITELFDHGRWGSHLAEHIYYRNQQGSQANRTMQFYHAARVDGLEKRIQTPTTMEEYYVGRKDRMYYREALFGSKVKKFGPTQTPKESEGNAFVCVATTSQLSIDRITERFSRDPSIDADEDLAERVFYISEDRIFLTYHIGEDRIAPCTREFIKPPTLDDRRNSIQLYSDTHSTFQVNPFAKPKTQVEIFNMLVELMRQEELSKQAVRKSEAEVRSILLERTSEDLKVTLEVDLFDRLRNLEAHNLRLELEKAAEEERSRCKEVDLDYLAPFLAQIDIVDGHLTREQAFALREECLQDFKQRLINKANIIQTRFERETEKLQKKQQWYQLNQISLSKEDEQEYLQYCNDAAFRITTLESMLAKHKQTAPQKYMALEKRLRSDPRLSEFLQTG</sequence>
<evidence type="ECO:0000256" key="5">
    <source>
        <dbReference type="ARBA" id="ARBA00022846"/>
    </source>
</evidence>
<dbReference type="Pfam" id="PF24667">
    <property type="entry name" value="MORN_DRC7"/>
    <property type="match status" value="1"/>
</dbReference>
<keyword evidence="7" id="KW-0969">Cilium</keyword>
<dbReference type="PANTHER" id="PTHR35249">
    <property type="entry name" value="DYNEIN REGULATORY COMPLEX SUBUNIT 7"/>
    <property type="match status" value="1"/>
</dbReference>
<proteinExistence type="inferred from homology"/>
<dbReference type="InterPro" id="IPR038765">
    <property type="entry name" value="Papain-like_cys_pep_sf"/>
</dbReference>
<dbReference type="EMBL" id="LUCM01005173">
    <property type="protein sequence ID" value="KAA0193233.1"/>
    <property type="molecule type" value="Genomic_DNA"/>
</dbReference>
<evidence type="ECO:0000259" key="12">
    <source>
        <dbReference type="Pfam" id="PF24671"/>
    </source>
</evidence>
<dbReference type="OrthoDB" id="10262874at2759"/>
<evidence type="ECO:0000256" key="10">
    <source>
        <dbReference type="SAM" id="MobiDB-lite"/>
    </source>
</evidence>
<dbReference type="GO" id="GO:0031514">
    <property type="term" value="C:motile cilium"/>
    <property type="evidence" value="ECO:0007669"/>
    <property type="project" value="UniProtKB-SubCell"/>
</dbReference>
<keyword evidence="4" id="KW-0963">Cytoplasm</keyword>
<evidence type="ECO:0000256" key="3">
    <source>
        <dbReference type="ARBA" id="ARBA00010738"/>
    </source>
</evidence>
<feature type="domain" description="Dynein regulatory complex subunit 7 C-terminal" evidence="12">
    <location>
        <begin position="861"/>
        <end position="968"/>
    </location>
</feature>
<dbReference type="GO" id="GO:0030317">
    <property type="term" value="P:flagellated sperm motility"/>
    <property type="evidence" value="ECO:0007669"/>
    <property type="project" value="TreeGrafter"/>
</dbReference>
<feature type="compositionally biased region" description="Basic and acidic residues" evidence="10">
    <location>
        <begin position="43"/>
        <end position="54"/>
    </location>
</feature>
<evidence type="ECO:0000256" key="8">
    <source>
        <dbReference type="ARBA" id="ARBA00023212"/>
    </source>
</evidence>
<feature type="compositionally biased region" description="Polar residues" evidence="10">
    <location>
        <begin position="458"/>
        <end position="468"/>
    </location>
</feature>
<keyword evidence="6" id="KW-0175">Coiled coil</keyword>
<evidence type="ECO:0000313" key="13">
    <source>
        <dbReference type="EMBL" id="KAA0193233.1"/>
    </source>
</evidence>
<protein>
    <submittedName>
        <fullName evidence="13">Coiled-coil domain-containing protein lobo</fullName>
    </submittedName>
</protein>
<keyword evidence="9" id="KW-0966">Cell projection</keyword>
<keyword evidence="8" id="KW-0206">Cytoskeleton</keyword>
<feature type="compositionally biased region" description="Polar residues" evidence="10">
    <location>
        <begin position="1"/>
        <end position="18"/>
    </location>
</feature>
<evidence type="ECO:0000256" key="4">
    <source>
        <dbReference type="ARBA" id="ARBA00022490"/>
    </source>
</evidence>
<dbReference type="InterPro" id="IPR056292">
    <property type="entry name" value="DRC7_C"/>
</dbReference>
<dbReference type="SUPFAM" id="SSF54001">
    <property type="entry name" value="Cysteine proteinases"/>
    <property type="match status" value="1"/>
</dbReference>
<reference evidence="13" key="1">
    <citation type="submission" date="2019-05" db="EMBL/GenBank/DDBJ databases">
        <title>Annotation for the trematode Fasciolopsis buski.</title>
        <authorList>
            <person name="Choi Y.-J."/>
        </authorList>
    </citation>
    <scope>NUCLEOTIDE SEQUENCE</scope>
    <source>
        <strain evidence="13">HT</strain>
        <tissue evidence="13">Whole worm</tissue>
    </source>
</reference>
<organism evidence="13 14">
    <name type="scientific">Fasciolopsis buskii</name>
    <dbReference type="NCBI Taxonomy" id="27845"/>
    <lineage>
        <taxon>Eukaryota</taxon>
        <taxon>Metazoa</taxon>
        <taxon>Spiralia</taxon>
        <taxon>Lophotrochozoa</taxon>
        <taxon>Platyhelminthes</taxon>
        <taxon>Trematoda</taxon>
        <taxon>Digenea</taxon>
        <taxon>Plagiorchiida</taxon>
        <taxon>Echinostomata</taxon>
        <taxon>Echinostomatoidea</taxon>
        <taxon>Fasciolidae</taxon>
        <taxon>Fasciolopsis</taxon>
    </lineage>
</organism>
<comment type="similarity">
    <text evidence="3">Belongs to the DRC7 family.</text>
</comment>
<accession>A0A8E0S0K8</accession>
<dbReference type="GO" id="GO:0005930">
    <property type="term" value="C:axoneme"/>
    <property type="evidence" value="ECO:0007669"/>
    <property type="project" value="UniProtKB-SubCell"/>
</dbReference>
<evidence type="ECO:0000256" key="9">
    <source>
        <dbReference type="ARBA" id="ARBA00023273"/>
    </source>
</evidence>
<dbReference type="PANTHER" id="PTHR35249:SF2">
    <property type="entry name" value="DYNEIN REGULATORY COMPLEX SUBUNIT 7"/>
    <property type="match status" value="1"/>
</dbReference>
<gene>
    <name evidence="13" type="ORF">FBUS_06141</name>
</gene>
<keyword evidence="14" id="KW-1185">Reference proteome</keyword>
<dbReference type="InterPro" id="IPR033551">
    <property type="entry name" value="DRC7/lobo"/>
</dbReference>
<dbReference type="InterPro" id="IPR056291">
    <property type="entry name" value="MORN_DRC7"/>
</dbReference>
<feature type="region of interest" description="Disordered" evidence="10">
    <location>
        <begin position="437"/>
        <end position="473"/>
    </location>
</feature>
<feature type="domain" description="Dynein regulatory complex subunit 7 MORN" evidence="11">
    <location>
        <begin position="514"/>
        <end position="811"/>
    </location>
</feature>
<evidence type="ECO:0000256" key="2">
    <source>
        <dbReference type="ARBA" id="ARBA00004430"/>
    </source>
</evidence>
<name>A0A8E0S0K8_9TREM</name>
<dbReference type="Pfam" id="PF24671">
    <property type="entry name" value="DRC7_C"/>
    <property type="match status" value="1"/>
</dbReference>
<comment type="subcellular location">
    <subcellularLocation>
        <location evidence="1">Cell projection</location>
        <location evidence="1">Cilium</location>
        <location evidence="1">Flagellum</location>
    </subcellularLocation>
    <subcellularLocation>
        <location evidence="2">Cytoplasm</location>
        <location evidence="2">Cytoskeleton</location>
        <location evidence="2">Cilium axoneme</location>
    </subcellularLocation>
</comment>
<feature type="region of interest" description="Disordered" evidence="10">
    <location>
        <begin position="1"/>
        <end position="57"/>
    </location>
</feature>
<keyword evidence="5" id="KW-0282">Flagellum</keyword>
<comment type="caution">
    <text evidence="13">The sequence shown here is derived from an EMBL/GenBank/DDBJ whole genome shotgun (WGS) entry which is preliminary data.</text>
</comment>
<dbReference type="Proteomes" id="UP000728185">
    <property type="component" value="Unassembled WGS sequence"/>
</dbReference>